<evidence type="ECO:0000313" key="1">
    <source>
        <dbReference type="EMBL" id="TNN79852.1"/>
    </source>
</evidence>
<comment type="caution">
    <text evidence="1">The sequence shown here is derived from an EMBL/GenBank/DDBJ whole genome shotgun (WGS) entry which is preliminary data.</text>
</comment>
<accession>A0A4Z2IRI8</accession>
<dbReference type="AlphaFoldDB" id="A0A4Z2IRI8"/>
<evidence type="ECO:0000313" key="2">
    <source>
        <dbReference type="Proteomes" id="UP000314294"/>
    </source>
</evidence>
<proteinExistence type="predicted"/>
<dbReference type="EMBL" id="SRLO01000060">
    <property type="protein sequence ID" value="TNN79852.1"/>
    <property type="molecule type" value="Genomic_DNA"/>
</dbReference>
<name>A0A4Z2IRI8_9TELE</name>
<sequence>MVSQGIADDGGDDQRAVGQLVLLTAVQERDALVLLLLGDVEAFEADLQAGKGLVASPASPCTASAQLWKSSFMPLTATRSWGLFGPLT</sequence>
<organism evidence="1 2">
    <name type="scientific">Liparis tanakae</name>
    <name type="common">Tanaka's snailfish</name>
    <dbReference type="NCBI Taxonomy" id="230148"/>
    <lineage>
        <taxon>Eukaryota</taxon>
        <taxon>Metazoa</taxon>
        <taxon>Chordata</taxon>
        <taxon>Craniata</taxon>
        <taxon>Vertebrata</taxon>
        <taxon>Euteleostomi</taxon>
        <taxon>Actinopterygii</taxon>
        <taxon>Neopterygii</taxon>
        <taxon>Teleostei</taxon>
        <taxon>Neoteleostei</taxon>
        <taxon>Acanthomorphata</taxon>
        <taxon>Eupercaria</taxon>
        <taxon>Perciformes</taxon>
        <taxon>Cottioidei</taxon>
        <taxon>Cottales</taxon>
        <taxon>Liparidae</taxon>
        <taxon>Liparis</taxon>
    </lineage>
</organism>
<dbReference type="Proteomes" id="UP000314294">
    <property type="component" value="Unassembled WGS sequence"/>
</dbReference>
<keyword evidence="2" id="KW-1185">Reference proteome</keyword>
<protein>
    <submittedName>
        <fullName evidence="1">Uncharacterized protein</fullName>
    </submittedName>
</protein>
<reference evidence="1 2" key="1">
    <citation type="submission" date="2019-03" db="EMBL/GenBank/DDBJ databases">
        <title>First draft genome of Liparis tanakae, snailfish: a comprehensive survey of snailfish specific genes.</title>
        <authorList>
            <person name="Kim W."/>
            <person name="Song I."/>
            <person name="Jeong J.-H."/>
            <person name="Kim D."/>
            <person name="Kim S."/>
            <person name="Ryu S."/>
            <person name="Song J.Y."/>
            <person name="Lee S.K."/>
        </authorList>
    </citation>
    <scope>NUCLEOTIDE SEQUENCE [LARGE SCALE GENOMIC DNA]</scope>
    <source>
        <tissue evidence="1">Muscle</tissue>
    </source>
</reference>
<gene>
    <name evidence="1" type="ORF">EYF80_009889</name>
</gene>